<sequence>MRTRRSNRTKSYAIQKYDFESSSSETEKNAAAKASSKPGRRHRDPDENFDASELNDSPAADEYDDIPSEDGEEEEEEQAESGVAESNDQVSASAAPTRKRVKKVRKSVTGTGYLDLESVTTDTHLKGYAGPFDRSMRGQTLVSTWYGPRTTSIHLAQRLLDRWIAWTVLPPRQLASEHGISNVAPWAADGFREKEALFAQRWSGRLGSDDGLRRTRYRELAGEEAALYTMPRRELRLIMGPYEAQTELGMRPGDSYALSQGWVPYDADETEQKIPTGWIFDAGGIVTGMDWAPRRDGARQMLALALIPHSDQEDYDYESEHQKPNFQKYGTVQLWTFEGDQMEGNFRPSTQKPRLLRTICLDYGRARRVRWSPACDHLGILCGDGSVYVVEVVDDDKHGSFDKVEHPLASLALDSEYSVKATCFAWAAFNRLVVGYSDGSTALWSLYPKCLLARHATHHSLVVDIATGSPSHPFLVASTPVGGTTKLVDMSCPASESTEVQTNAVSWQPNMLAYSDHVQGFFSVYPSANALNTMVGFMHQRHFPIVRRIFIGESYNSCLAAGKAHPFLLIGTTDGSLWCMNPQVELFNSRRGLTDRLRLFQHEHRPRELYPDEPAAPARGACRIVHGFAIEKGRSPKGEVKAQQGKKAKRVKKTDLDTGEGNEDDDEADGLMDPTRGIVYEPLSRVTVVEWNPNEGFGCWAAAAMASGLVRVMDLGLDNAG</sequence>
<evidence type="ECO:0008006" key="7">
    <source>
        <dbReference type="Google" id="ProtNLM"/>
    </source>
</evidence>
<proteinExistence type="predicted"/>
<dbReference type="Gene3D" id="2.130.10.10">
    <property type="entry name" value="YVTN repeat-like/Quinoprotein amine dehydrogenase"/>
    <property type="match status" value="1"/>
</dbReference>
<feature type="compositionally biased region" description="Basic residues" evidence="4">
    <location>
        <begin position="97"/>
        <end position="106"/>
    </location>
</feature>
<dbReference type="InterPro" id="IPR036322">
    <property type="entry name" value="WD40_repeat_dom_sf"/>
</dbReference>
<dbReference type="SUPFAM" id="SSF50978">
    <property type="entry name" value="WD40 repeat-like"/>
    <property type="match status" value="1"/>
</dbReference>
<evidence type="ECO:0000256" key="1">
    <source>
        <dbReference type="ARBA" id="ARBA00004123"/>
    </source>
</evidence>
<organism evidence="5 6">
    <name type="scientific">Metarhizium rileyi (strain RCEF 4871)</name>
    <name type="common">Nomuraea rileyi</name>
    <dbReference type="NCBI Taxonomy" id="1649241"/>
    <lineage>
        <taxon>Eukaryota</taxon>
        <taxon>Fungi</taxon>
        <taxon>Dikarya</taxon>
        <taxon>Ascomycota</taxon>
        <taxon>Pezizomycotina</taxon>
        <taxon>Sordariomycetes</taxon>
        <taxon>Hypocreomycetidae</taxon>
        <taxon>Hypocreales</taxon>
        <taxon>Clavicipitaceae</taxon>
        <taxon>Metarhizium</taxon>
    </lineage>
</organism>
<evidence type="ECO:0000256" key="2">
    <source>
        <dbReference type="ARBA" id="ARBA00023163"/>
    </source>
</evidence>
<gene>
    <name evidence="5" type="ORF">ED733_002383</name>
</gene>
<feature type="compositionally biased region" description="Acidic residues" evidence="4">
    <location>
        <begin position="657"/>
        <end position="670"/>
    </location>
</feature>
<evidence type="ECO:0000256" key="4">
    <source>
        <dbReference type="SAM" id="MobiDB-lite"/>
    </source>
</evidence>
<dbReference type="AlphaFoldDB" id="A0A5C6G1G0"/>
<dbReference type="PANTHER" id="PTHR15052">
    <property type="entry name" value="RNA POLYMERASE III TRANSCRIPTION INITIATION FACTOR COMPLEX SUBUNIT"/>
    <property type="match status" value="1"/>
</dbReference>
<reference evidence="6" key="1">
    <citation type="submission" date="2018-12" db="EMBL/GenBank/DDBJ databases">
        <title>The complete genome of Metarhizium rileyi, a key fungal pathogen of Lepidoptera.</title>
        <authorList>
            <person name="Binneck E."/>
            <person name="Lastra C.C.L."/>
            <person name="Sosa-Gomez D.R."/>
        </authorList>
    </citation>
    <scope>NUCLEOTIDE SEQUENCE [LARGE SCALE GENOMIC DNA]</scope>
    <source>
        <strain evidence="6">Cep018-CH2</strain>
    </source>
</reference>
<keyword evidence="2" id="KW-0804">Transcription</keyword>
<evidence type="ECO:0000313" key="5">
    <source>
        <dbReference type="EMBL" id="TWU71765.1"/>
    </source>
</evidence>
<feature type="region of interest" description="Disordered" evidence="4">
    <location>
        <begin position="1"/>
        <end position="106"/>
    </location>
</feature>
<comment type="subcellular location">
    <subcellularLocation>
        <location evidence="1">Nucleus</location>
    </subcellularLocation>
</comment>
<feature type="compositionally biased region" description="Acidic residues" evidence="4">
    <location>
        <begin position="59"/>
        <end position="79"/>
    </location>
</feature>
<evidence type="ECO:0000313" key="6">
    <source>
        <dbReference type="Proteomes" id="UP000317257"/>
    </source>
</evidence>
<dbReference type="GO" id="GO:0005634">
    <property type="term" value="C:nucleus"/>
    <property type="evidence" value="ECO:0007669"/>
    <property type="project" value="UniProtKB-SubCell"/>
</dbReference>
<dbReference type="InterPro" id="IPR015943">
    <property type="entry name" value="WD40/YVTN_repeat-like_dom_sf"/>
</dbReference>
<evidence type="ECO:0000256" key="3">
    <source>
        <dbReference type="ARBA" id="ARBA00023242"/>
    </source>
</evidence>
<dbReference type="InterPro" id="IPR052416">
    <property type="entry name" value="GTF3C_component"/>
</dbReference>
<dbReference type="GO" id="GO:0006383">
    <property type="term" value="P:transcription by RNA polymerase III"/>
    <property type="evidence" value="ECO:0007669"/>
    <property type="project" value="TreeGrafter"/>
</dbReference>
<accession>A0A5C6G1G0</accession>
<feature type="region of interest" description="Disordered" evidence="4">
    <location>
        <begin position="635"/>
        <end position="673"/>
    </location>
</feature>
<dbReference type="Proteomes" id="UP000317257">
    <property type="component" value="Unassembled WGS sequence"/>
</dbReference>
<dbReference type="EMBL" id="SBHS01000037">
    <property type="protein sequence ID" value="TWU71765.1"/>
    <property type="molecule type" value="Genomic_DNA"/>
</dbReference>
<comment type="caution">
    <text evidence="5">The sequence shown here is derived from an EMBL/GenBank/DDBJ whole genome shotgun (WGS) entry which is preliminary data.</text>
</comment>
<protein>
    <recommendedName>
        <fullName evidence="7">WD40 repeat-like-containing domain protein</fullName>
    </recommendedName>
</protein>
<dbReference type="PANTHER" id="PTHR15052:SF2">
    <property type="entry name" value="GENERAL TRANSCRIPTION FACTOR 3C POLYPEPTIDE 2"/>
    <property type="match status" value="1"/>
</dbReference>
<dbReference type="GO" id="GO:0000127">
    <property type="term" value="C:transcription factor TFIIIC complex"/>
    <property type="evidence" value="ECO:0007669"/>
    <property type="project" value="TreeGrafter"/>
</dbReference>
<keyword evidence="3" id="KW-0539">Nucleus</keyword>
<name>A0A5C6G1G0_METRR</name>